<gene>
    <name evidence="14" type="ORF">E3T55_03155</name>
</gene>
<keyword evidence="4" id="KW-1003">Cell membrane</keyword>
<feature type="transmembrane region" description="Helical" evidence="12">
    <location>
        <begin position="405"/>
        <end position="427"/>
    </location>
</feature>
<evidence type="ECO:0000256" key="8">
    <source>
        <dbReference type="ARBA" id="ARBA00023136"/>
    </source>
</evidence>
<evidence type="ECO:0000256" key="3">
    <source>
        <dbReference type="ARBA" id="ARBA00022448"/>
    </source>
</evidence>
<feature type="transmembrane region" description="Helical" evidence="12">
    <location>
        <begin position="119"/>
        <end position="138"/>
    </location>
</feature>
<dbReference type="SUPFAM" id="SSF103473">
    <property type="entry name" value="MFS general substrate transporter"/>
    <property type="match status" value="1"/>
</dbReference>
<dbReference type="InterPro" id="IPR020846">
    <property type="entry name" value="MFS_dom"/>
</dbReference>
<dbReference type="Pfam" id="PF00083">
    <property type="entry name" value="Sugar_tr"/>
    <property type="match status" value="1"/>
</dbReference>
<keyword evidence="6" id="KW-0769">Symport</keyword>
<feature type="transmembrane region" description="Helical" evidence="12">
    <location>
        <begin position="196"/>
        <end position="213"/>
    </location>
</feature>
<feature type="transmembrane region" description="Helical" evidence="12">
    <location>
        <begin position="34"/>
        <end position="53"/>
    </location>
</feature>
<dbReference type="FunFam" id="1.20.1250.20:FF:000001">
    <property type="entry name" value="Dicarboxylate MFS transporter"/>
    <property type="match status" value="1"/>
</dbReference>
<protein>
    <recommendedName>
        <fullName evidence="10">Putative proline/betaine transporter</fullName>
    </recommendedName>
</protein>
<dbReference type="CDD" id="cd17369">
    <property type="entry name" value="MFS_ShiA_like"/>
    <property type="match status" value="1"/>
</dbReference>
<evidence type="ECO:0000313" key="14">
    <source>
        <dbReference type="EMBL" id="TFD54449.1"/>
    </source>
</evidence>
<dbReference type="PANTHER" id="PTHR43045">
    <property type="entry name" value="SHIKIMATE TRANSPORTER"/>
    <property type="match status" value="1"/>
</dbReference>
<evidence type="ECO:0000256" key="7">
    <source>
        <dbReference type="ARBA" id="ARBA00022989"/>
    </source>
</evidence>
<dbReference type="Proteomes" id="UP000297447">
    <property type="component" value="Unassembled WGS sequence"/>
</dbReference>
<feature type="transmembrane region" description="Helical" evidence="12">
    <location>
        <begin position="376"/>
        <end position="399"/>
    </location>
</feature>
<keyword evidence="8 12" id="KW-0472">Membrane</keyword>
<feature type="transmembrane region" description="Helical" evidence="12">
    <location>
        <begin position="284"/>
        <end position="302"/>
    </location>
</feature>
<sequence>MSRTIETHLSDTPTSERMPRKAAAAAFVGSALEYYDFFIYGAAAALVFSHVFFSADDPAVATIASLATFGVGYVARPFGGLILGHFGDRIGRKRVLILTLVIMGVASLAIGFLPTYDQIGLWAPALLVLCRLAQGFSAGGEAAGASTLAIEHAPAHRRAFFSGFTMTGYAAGMVLATIVFIPIAALPEADLLSWGWRVPFWFSAVVLVAAYIVRSRLDETPVFEDAKSADAVEKFPAAQVFRHQWRDVIRVVFMALFAVTQTVFTVFGLAYATSEAVGIDRTTMLWVATVSIAGSMVTIPLLSTLSDRIGRKPVWITGTLGSAATIFLYFWAISTGSVPLIFLGAFLNMTCFYSMLNGLWPAFFSEMFAAPVRYSGFAIGTQLGFLLAGFAPSIGFALLGEGINGWVPVAVFTTACLVLSAIAAATARETYRVPTELLGAIALRVDPASPSADSAINARETTLEGASPR</sequence>
<evidence type="ECO:0000256" key="1">
    <source>
        <dbReference type="ARBA" id="ARBA00004651"/>
    </source>
</evidence>
<evidence type="ECO:0000256" key="10">
    <source>
        <dbReference type="ARBA" id="ARBA00039918"/>
    </source>
</evidence>
<feature type="transmembrane region" description="Helical" evidence="12">
    <location>
        <begin position="314"/>
        <end position="334"/>
    </location>
</feature>
<dbReference type="PROSITE" id="PS00216">
    <property type="entry name" value="SUGAR_TRANSPORT_1"/>
    <property type="match status" value="1"/>
</dbReference>
<accession>A0A4R9AAP8</accession>
<dbReference type="Gene3D" id="1.20.1250.20">
    <property type="entry name" value="MFS general substrate transporter like domains"/>
    <property type="match status" value="1"/>
</dbReference>
<dbReference type="AlphaFoldDB" id="A0A4R9AAP8"/>
<comment type="function">
    <text evidence="9">May be a proton symporter involved in the uptake of osmolytes such as proline and glycine betaine.</text>
</comment>
<reference evidence="14 15" key="1">
    <citation type="submission" date="2019-03" db="EMBL/GenBank/DDBJ databases">
        <title>Genomics of glacier-inhabiting Cryobacterium strains.</title>
        <authorList>
            <person name="Liu Q."/>
            <person name="Xin Y.-H."/>
        </authorList>
    </citation>
    <scope>NUCLEOTIDE SEQUENCE [LARGE SCALE GENOMIC DNA]</scope>
    <source>
        <strain evidence="14 15">Hh14</strain>
    </source>
</reference>
<evidence type="ECO:0000256" key="6">
    <source>
        <dbReference type="ARBA" id="ARBA00022847"/>
    </source>
</evidence>
<dbReference type="InterPro" id="IPR005829">
    <property type="entry name" value="Sugar_transporter_CS"/>
</dbReference>
<evidence type="ECO:0000256" key="5">
    <source>
        <dbReference type="ARBA" id="ARBA00022692"/>
    </source>
</evidence>
<dbReference type="GO" id="GO:0015293">
    <property type="term" value="F:symporter activity"/>
    <property type="evidence" value="ECO:0007669"/>
    <property type="project" value="UniProtKB-KW"/>
</dbReference>
<dbReference type="EMBL" id="SOHE01000016">
    <property type="protein sequence ID" value="TFD54449.1"/>
    <property type="molecule type" value="Genomic_DNA"/>
</dbReference>
<dbReference type="PROSITE" id="PS50850">
    <property type="entry name" value="MFS"/>
    <property type="match status" value="1"/>
</dbReference>
<name>A0A4R9AAP8_9MICO</name>
<feature type="transmembrane region" description="Helical" evidence="12">
    <location>
        <begin position="340"/>
        <end position="364"/>
    </location>
</feature>
<keyword evidence="7 12" id="KW-1133">Transmembrane helix</keyword>
<feature type="transmembrane region" description="Helical" evidence="12">
    <location>
        <begin position="95"/>
        <end position="113"/>
    </location>
</feature>
<evidence type="ECO:0000256" key="11">
    <source>
        <dbReference type="SAM" id="MobiDB-lite"/>
    </source>
</evidence>
<feature type="transmembrane region" description="Helical" evidence="12">
    <location>
        <begin position="251"/>
        <end position="272"/>
    </location>
</feature>
<dbReference type="InterPro" id="IPR036259">
    <property type="entry name" value="MFS_trans_sf"/>
</dbReference>
<keyword evidence="3" id="KW-0813">Transport</keyword>
<evidence type="ECO:0000256" key="4">
    <source>
        <dbReference type="ARBA" id="ARBA00022475"/>
    </source>
</evidence>
<evidence type="ECO:0000256" key="9">
    <source>
        <dbReference type="ARBA" id="ARBA00037295"/>
    </source>
</evidence>
<dbReference type="GO" id="GO:0005886">
    <property type="term" value="C:plasma membrane"/>
    <property type="evidence" value="ECO:0007669"/>
    <property type="project" value="UniProtKB-SubCell"/>
</dbReference>
<evidence type="ECO:0000259" key="13">
    <source>
        <dbReference type="PROSITE" id="PS50850"/>
    </source>
</evidence>
<feature type="region of interest" description="Disordered" evidence="11">
    <location>
        <begin position="450"/>
        <end position="469"/>
    </location>
</feature>
<evidence type="ECO:0000256" key="12">
    <source>
        <dbReference type="SAM" id="Phobius"/>
    </source>
</evidence>
<comment type="caution">
    <text evidence="14">The sequence shown here is derived from an EMBL/GenBank/DDBJ whole genome shotgun (WGS) entry which is preliminary data.</text>
</comment>
<keyword evidence="15" id="KW-1185">Reference proteome</keyword>
<feature type="domain" description="Major facilitator superfamily (MFS) profile" evidence="13">
    <location>
        <begin position="22"/>
        <end position="432"/>
    </location>
</feature>
<dbReference type="InterPro" id="IPR005828">
    <property type="entry name" value="MFS_sugar_transport-like"/>
</dbReference>
<evidence type="ECO:0000313" key="15">
    <source>
        <dbReference type="Proteomes" id="UP000297447"/>
    </source>
</evidence>
<comment type="subcellular location">
    <subcellularLocation>
        <location evidence="1">Cell membrane</location>
        <topology evidence="1">Multi-pass membrane protein</topology>
    </subcellularLocation>
</comment>
<feature type="transmembrane region" description="Helical" evidence="12">
    <location>
        <begin position="59"/>
        <end position="83"/>
    </location>
</feature>
<comment type="similarity">
    <text evidence="2">Belongs to the major facilitator superfamily. Metabolite:H+ Symporter (MHS) family (TC 2.A.1.6) family.</text>
</comment>
<organism evidence="14 15">
    <name type="scientific">Cryobacterium frigoriphilum</name>
    <dbReference type="NCBI Taxonomy" id="1259150"/>
    <lineage>
        <taxon>Bacteria</taxon>
        <taxon>Bacillati</taxon>
        <taxon>Actinomycetota</taxon>
        <taxon>Actinomycetes</taxon>
        <taxon>Micrococcales</taxon>
        <taxon>Microbacteriaceae</taxon>
        <taxon>Cryobacterium</taxon>
    </lineage>
</organism>
<feature type="transmembrane region" description="Helical" evidence="12">
    <location>
        <begin position="159"/>
        <end position="184"/>
    </location>
</feature>
<proteinExistence type="inferred from homology"/>
<evidence type="ECO:0000256" key="2">
    <source>
        <dbReference type="ARBA" id="ARBA00008240"/>
    </source>
</evidence>
<dbReference type="RefSeq" id="WP_134518124.1">
    <property type="nucleotide sequence ID" value="NZ_SOHE01000016.1"/>
</dbReference>
<keyword evidence="5 12" id="KW-0812">Transmembrane</keyword>
<dbReference type="OrthoDB" id="8953821at2"/>
<dbReference type="PANTHER" id="PTHR43045:SF1">
    <property type="entry name" value="SHIKIMATE TRANSPORTER"/>
    <property type="match status" value="1"/>
</dbReference>